<dbReference type="InterPro" id="IPR005119">
    <property type="entry name" value="LysR_subst-bd"/>
</dbReference>
<comment type="caution">
    <text evidence="6">The sequence shown here is derived from an EMBL/GenBank/DDBJ whole genome shotgun (WGS) entry which is preliminary data.</text>
</comment>
<evidence type="ECO:0000256" key="2">
    <source>
        <dbReference type="ARBA" id="ARBA00023015"/>
    </source>
</evidence>
<dbReference type="SUPFAM" id="SSF53850">
    <property type="entry name" value="Periplasmic binding protein-like II"/>
    <property type="match status" value="1"/>
</dbReference>
<evidence type="ECO:0000313" key="6">
    <source>
        <dbReference type="EMBL" id="MBD3846262.1"/>
    </source>
</evidence>
<dbReference type="Proteomes" id="UP000619295">
    <property type="component" value="Unassembled WGS sequence"/>
</dbReference>
<dbReference type="GO" id="GO:0003677">
    <property type="term" value="F:DNA binding"/>
    <property type="evidence" value="ECO:0007669"/>
    <property type="project" value="UniProtKB-KW"/>
</dbReference>
<feature type="domain" description="HTH lysR-type" evidence="5">
    <location>
        <begin position="1"/>
        <end position="58"/>
    </location>
</feature>
<dbReference type="Pfam" id="PF03466">
    <property type="entry name" value="LysR_substrate"/>
    <property type="match status" value="1"/>
</dbReference>
<keyword evidence="2" id="KW-0805">Transcription regulation</keyword>
<evidence type="ECO:0000256" key="1">
    <source>
        <dbReference type="ARBA" id="ARBA00009437"/>
    </source>
</evidence>
<name>A0A927E956_9HYPH</name>
<evidence type="ECO:0000313" key="7">
    <source>
        <dbReference type="Proteomes" id="UP000619295"/>
    </source>
</evidence>
<dbReference type="Gene3D" id="3.40.190.10">
    <property type="entry name" value="Periplasmic binding protein-like II"/>
    <property type="match status" value="2"/>
</dbReference>
<dbReference type="SUPFAM" id="SSF46785">
    <property type="entry name" value="Winged helix' DNA-binding domain"/>
    <property type="match status" value="1"/>
</dbReference>
<dbReference type="InterPro" id="IPR036388">
    <property type="entry name" value="WH-like_DNA-bd_sf"/>
</dbReference>
<comment type="similarity">
    <text evidence="1">Belongs to the LysR transcriptional regulatory family.</text>
</comment>
<organism evidence="6 7">
    <name type="scientific">Bosea spartocytisi</name>
    <dbReference type="NCBI Taxonomy" id="2773451"/>
    <lineage>
        <taxon>Bacteria</taxon>
        <taxon>Pseudomonadati</taxon>
        <taxon>Pseudomonadota</taxon>
        <taxon>Alphaproteobacteria</taxon>
        <taxon>Hyphomicrobiales</taxon>
        <taxon>Boseaceae</taxon>
        <taxon>Bosea</taxon>
    </lineage>
</organism>
<reference evidence="6" key="1">
    <citation type="submission" date="2020-09" db="EMBL/GenBank/DDBJ databases">
        <title>Bosea spartocytisi sp. nov. a root nodule endophyte of Spartocytisus supranubius in the high mountain ecosystem fo the Teide National Park (Canary Islands, Spain).</title>
        <authorList>
            <person name="Pulido-Suarez L."/>
            <person name="Peix A."/>
            <person name="Igual J.M."/>
            <person name="Socas-Perez N."/>
            <person name="Velazquez E."/>
            <person name="Flores-Felix J.D."/>
            <person name="Leon-Barrios M."/>
        </authorList>
    </citation>
    <scope>NUCLEOTIDE SEQUENCE</scope>
    <source>
        <strain evidence="6">SSUT16</strain>
    </source>
</reference>
<dbReference type="AlphaFoldDB" id="A0A927E956"/>
<keyword evidence="4" id="KW-0804">Transcription</keyword>
<dbReference type="InterPro" id="IPR000847">
    <property type="entry name" value="LysR_HTH_N"/>
</dbReference>
<evidence type="ECO:0000259" key="5">
    <source>
        <dbReference type="PROSITE" id="PS50931"/>
    </source>
</evidence>
<dbReference type="CDD" id="cd08427">
    <property type="entry name" value="PBP2_LTTR_like_2"/>
    <property type="match status" value="1"/>
</dbReference>
<dbReference type="Gene3D" id="1.10.10.10">
    <property type="entry name" value="Winged helix-like DNA-binding domain superfamily/Winged helix DNA-binding domain"/>
    <property type="match status" value="1"/>
</dbReference>
<dbReference type="EMBL" id="JACXWY010000005">
    <property type="protein sequence ID" value="MBD3846262.1"/>
    <property type="molecule type" value="Genomic_DNA"/>
</dbReference>
<evidence type="ECO:0000256" key="4">
    <source>
        <dbReference type="ARBA" id="ARBA00023163"/>
    </source>
</evidence>
<accession>A0A927E956</accession>
<protein>
    <submittedName>
        <fullName evidence="6">LysR family transcriptional regulator</fullName>
    </submittedName>
</protein>
<dbReference type="InterPro" id="IPR036390">
    <property type="entry name" value="WH_DNA-bd_sf"/>
</dbReference>
<proteinExistence type="inferred from homology"/>
<dbReference type="GO" id="GO:0003700">
    <property type="term" value="F:DNA-binding transcription factor activity"/>
    <property type="evidence" value="ECO:0007669"/>
    <property type="project" value="InterPro"/>
</dbReference>
<keyword evidence="7" id="KW-1185">Reference proteome</keyword>
<dbReference type="GO" id="GO:0032993">
    <property type="term" value="C:protein-DNA complex"/>
    <property type="evidence" value="ECO:0007669"/>
    <property type="project" value="TreeGrafter"/>
</dbReference>
<dbReference type="PROSITE" id="PS50931">
    <property type="entry name" value="HTH_LYSR"/>
    <property type="match status" value="1"/>
</dbReference>
<keyword evidence="3" id="KW-0238">DNA-binding</keyword>
<dbReference type="PANTHER" id="PTHR30346">
    <property type="entry name" value="TRANSCRIPTIONAL DUAL REGULATOR HCAR-RELATED"/>
    <property type="match status" value="1"/>
</dbReference>
<gene>
    <name evidence="6" type="ORF">IED13_11180</name>
</gene>
<dbReference type="PANTHER" id="PTHR30346:SF28">
    <property type="entry name" value="HTH-TYPE TRANSCRIPTIONAL REGULATOR CYNR"/>
    <property type="match status" value="1"/>
</dbReference>
<evidence type="ECO:0000256" key="3">
    <source>
        <dbReference type="ARBA" id="ARBA00023125"/>
    </source>
</evidence>
<dbReference type="Pfam" id="PF00126">
    <property type="entry name" value="HTH_1"/>
    <property type="match status" value="1"/>
</dbReference>
<sequence>MDTRFLQTLLTVAETGSLTRTARALNLTPSAVMQRIKVLEGEIGAPLIHRSGNAMCVTAACAAILEDARFVVGTVSHIKAAAAGRQDVGLLRVGVIHTVLSGLMPDVMLALQRNRPGIELYILPGTSTDLYAKLAAGELDTAIIVQPAFAMPKTLEWTQLRQEPLLLITPRETAESDPGLLLKTEPFIRYDRNHWGGRVVEQYLRSKRIVPREFHELDSIEAITILVHRGLGVALIPDWLPPWPQGVDVRKLPIVDAPKRSIGLIWPKVSRRQPLVRAFADEVLWVAARLGIDRA</sequence>
<dbReference type="RefSeq" id="WP_112761620.1">
    <property type="nucleotide sequence ID" value="NZ_JACXWY010000005.1"/>
</dbReference>